<comment type="caution">
    <text evidence="2">The sequence shown here is derived from an EMBL/GenBank/DDBJ whole genome shotgun (WGS) entry which is preliminary data.</text>
</comment>
<feature type="region of interest" description="Disordered" evidence="1">
    <location>
        <begin position="332"/>
        <end position="361"/>
    </location>
</feature>
<gene>
    <name evidence="2" type="ORF">EYF80_030208</name>
</gene>
<evidence type="ECO:0000313" key="2">
    <source>
        <dbReference type="EMBL" id="TNN59558.1"/>
    </source>
</evidence>
<dbReference type="EMBL" id="SRLO01000353">
    <property type="protein sequence ID" value="TNN59558.1"/>
    <property type="molecule type" value="Genomic_DNA"/>
</dbReference>
<sequence>MIDGADPSNRRQRLLHMHNQLADNRQNQSSDNRNLLCGRRDECQISKSQDHSEKVLGTASGNILCNFQLSKSDTGKIDSTRQPTLRRRDLGGERSAACDEDVLSEEEGDVFVDEGSNGGKKSSQRKKLNKKGPRGERHHKVIPKRCAAGDPDHITTKSALGTLPPNLAGSNFTVTPEPSRWVHEPAESLWAHRSSRNHRRVEAYWGEHRLPLRRTPAERQPKELEGKLASTNIHGRGSSLRRLQVTYTDAMRILLKSVPVQKAFEGSLYMQLGSHPSTPCVRDTDSSLIRAEMVLTHDSKKNIPRSQDDLLPRCPVVDAHVALVRTPPAYQCNRLDGGSEREQSGGSASSRGSSSQICASN</sequence>
<proteinExistence type="predicted"/>
<organism evidence="2 3">
    <name type="scientific">Liparis tanakae</name>
    <name type="common">Tanaka's snailfish</name>
    <dbReference type="NCBI Taxonomy" id="230148"/>
    <lineage>
        <taxon>Eukaryota</taxon>
        <taxon>Metazoa</taxon>
        <taxon>Chordata</taxon>
        <taxon>Craniata</taxon>
        <taxon>Vertebrata</taxon>
        <taxon>Euteleostomi</taxon>
        <taxon>Actinopterygii</taxon>
        <taxon>Neopterygii</taxon>
        <taxon>Teleostei</taxon>
        <taxon>Neoteleostei</taxon>
        <taxon>Acanthomorphata</taxon>
        <taxon>Eupercaria</taxon>
        <taxon>Perciformes</taxon>
        <taxon>Cottioidei</taxon>
        <taxon>Cottales</taxon>
        <taxon>Liparidae</taxon>
        <taxon>Liparis</taxon>
    </lineage>
</organism>
<name>A0A4Z2H134_9TELE</name>
<evidence type="ECO:0000256" key="1">
    <source>
        <dbReference type="SAM" id="MobiDB-lite"/>
    </source>
</evidence>
<accession>A0A4Z2H134</accession>
<feature type="region of interest" description="Disordered" evidence="1">
    <location>
        <begin position="73"/>
        <end position="139"/>
    </location>
</feature>
<keyword evidence="3" id="KW-1185">Reference proteome</keyword>
<feature type="compositionally biased region" description="Low complexity" evidence="1">
    <location>
        <begin position="344"/>
        <end position="361"/>
    </location>
</feature>
<protein>
    <submittedName>
        <fullName evidence="2">Uncharacterized protein</fullName>
    </submittedName>
</protein>
<dbReference type="Proteomes" id="UP000314294">
    <property type="component" value="Unassembled WGS sequence"/>
</dbReference>
<feature type="compositionally biased region" description="Basic residues" evidence="1">
    <location>
        <begin position="122"/>
        <end position="139"/>
    </location>
</feature>
<reference evidence="2 3" key="1">
    <citation type="submission" date="2019-03" db="EMBL/GenBank/DDBJ databases">
        <title>First draft genome of Liparis tanakae, snailfish: a comprehensive survey of snailfish specific genes.</title>
        <authorList>
            <person name="Kim W."/>
            <person name="Song I."/>
            <person name="Jeong J.-H."/>
            <person name="Kim D."/>
            <person name="Kim S."/>
            <person name="Ryu S."/>
            <person name="Song J.Y."/>
            <person name="Lee S.K."/>
        </authorList>
    </citation>
    <scope>NUCLEOTIDE SEQUENCE [LARGE SCALE GENOMIC DNA]</scope>
    <source>
        <tissue evidence="2">Muscle</tissue>
    </source>
</reference>
<evidence type="ECO:0000313" key="3">
    <source>
        <dbReference type="Proteomes" id="UP000314294"/>
    </source>
</evidence>
<dbReference type="AlphaFoldDB" id="A0A4Z2H134"/>
<feature type="compositionally biased region" description="Acidic residues" evidence="1">
    <location>
        <begin position="98"/>
        <end position="112"/>
    </location>
</feature>